<dbReference type="FunFam" id="3.90.1150.220:FF:000002">
    <property type="entry name" value="Non-structural maintenance of chromosomes element 1"/>
    <property type="match status" value="1"/>
</dbReference>
<dbReference type="InterPro" id="IPR013083">
    <property type="entry name" value="Znf_RING/FYVE/PHD"/>
</dbReference>
<dbReference type="GO" id="GO:0005634">
    <property type="term" value="C:nucleus"/>
    <property type="evidence" value="ECO:0007669"/>
    <property type="project" value="UniProtKB-SubCell"/>
</dbReference>
<dbReference type="GO" id="GO:0030915">
    <property type="term" value="C:Smc5-Smc6 complex"/>
    <property type="evidence" value="ECO:0007669"/>
    <property type="project" value="UniProtKB-UniRule"/>
</dbReference>
<evidence type="ECO:0000256" key="2">
    <source>
        <dbReference type="ARBA" id="ARBA00004123"/>
    </source>
</evidence>
<evidence type="ECO:0000256" key="4">
    <source>
        <dbReference type="ARBA" id="ARBA00012483"/>
    </source>
</evidence>
<dbReference type="GO" id="GO:0008270">
    <property type="term" value="F:zinc ion binding"/>
    <property type="evidence" value="ECO:0007669"/>
    <property type="project" value="UniProtKB-KW"/>
</dbReference>
<dbReference type="Pfam" id="PF07574">
    <property type="entry name" value="SMC_Nse1"/>
    <property type="match status" value="1"/>
</dbReference>
<evidence type="ECO:0000256" key="16">
    <source>
        <dbReference type="SAM" id="MobiDB-lite"/>
    </source>
</evidence>
<evidence type="ECO:0000256" key="14">
    <source>
        <dbReference type="ARBA" id="ARBA00023242"/>
    </source>
</evidence>
<evidence type="ECO:0000313" key="18">
    <source>
        <dbReference type="EMBL" id="KAJ6804848.1"/>
    </source>
</evidence>
<comment type="similarity">
    <text evidence="3 15">Belongs to the NSE1 family.</text>
</comment>
<gene>
    <name evidence="18" type="ORF">M6B38_185065</name>
</gene>
<comment type="subcellular location">
    <subcellularLocation>
        <location evidence="2 15">Nucleus</location>
    </subcellularLocation>
</comment>
<evidence type="ECO:0000256" key="10">
    <source>
        <dbReference type="ARBA" id="ARBA00022786"/>
    </source>
</evidence>
<keyword evidence="14 15" id="KW-0539">Nucleus</keyword>
<dbReference type="EC" id="2.3.2.27" evidence="4 15"/>
<evidence type="ECO:0000256" key="1">
    <source>
        <dbReference type="ARBA" id="ARBA00000900"/>
    </source>
</evidence>
<keyword evidence="7 15" id="KW-0479">Metal-binding</keyword>
<feature type="region of interest" description="Disordered" evidence="16">
    <location>
        <begin position="272"/>
        <end position="380"/>
    </location>
</feature>
<dbReference type="Gene3D" id="3.90.1150.220">
    <property type="match status" value="1"/>
</dbReference>
<evidence type="ECO:0000256" key="3">
    <source>
        <dbReference type="ARBA" id="ARBA00010258"/>
    </source>
</evidence>
<evidence type="ECO:0000256" key="8">
    <source>
        <dbReference type="ARBA" id="ARBA00022763"/>
    </source>
</evidence>
<evidence type="ECO:0000259" key="17">
    <source>
        <dbReference type="Pfam" id="PF08746"/>
    </source>
</evidence>
<evidence type="ECO:0000256" key="5">
    <source>
        <dbReference type="ARBA" id="ARBA00019422"/>
    </source>
</evidence>
<protein>
    <recommendedName>
        <fullName evidence="5 15">Non-structural maintenance of chromosomes element 1 homolog</fullName>
        <ecNumber evidence="4 15">2.3.2.27</ecNumber>
    </recommendedName>
</protein>
<proteinExistence type="inferred from homology"/>
<dbReference type="InterPro" id="IPR036388">
    <property type="entry name" value="WH-like_DNA-bd_sf"/>
</dbReference>
<dbReference type="GO" id="GO:0061630">
    <property type="term" value="F:ubiquitin protein ligase activity"/>
    <property type="evidence" value="ECO:0007669"/>
    <property type="project" value="UniProtKB-EC"/>
</dbReference>
<evidence type="ECO:0000256" key="11">
    <source>
        <dbReference type="ARBA" id="ARBA00022833"/>
    </source>
</evidence>
<feature type="domain" description="Non-structural maintenance of chromosomes element 1 RING C4HC3-type" evidence="17">
    <location>
        <begin position="223"/>
        <end position="266"/>
    </location>
</feature>
<accession>A0AAX6ELQ8</accession>
<dbReference type="AlphaFoldDB" id="A0AAX6ELQ8"/>
<dbReference type="InterPro" id="IPR011513">
    <property type="entry name" value="Nse1"/>
</dbReference>
<sequence length="380" mass="42676">MSQLNWRHHTLIQALLARGPLKESDFQSVFYGVTGKNPVTRQSFYNDFLFKINKELAYVQLELRGCRNQYDGKVYYGVVNNVSDEQSKLGTKYTMPQIAFYKGVIEAIVQDVTNQGCITSIEALNIRLENQEAFIDYLKHDLFGRDAKYKAKLEVQAASSSQDSQSHVPAAFKSFSIAQKEKTLSDLIQDRWLSSTSDGKIGLGVRSFLDLRAWFRSNDIPSCDVCNEAGVKAVTCPKEDCPIRIHDYCLKKKYSIRKVARICPGCSTAWPLSSGNGDQEEVEEEEEAEAEAEEGASRNEQGNVSSNNQATGRRRLRSVKAEAVEAANSHSQEPSGPVRRKRQRTCKAEAVEAAQDAAKTEEPEFTLPSNNLRSLRSRRR</sequence>
<evidence type="ECO:0000313" key="19">
    <source>
        <dbReference type="Proteomes" id="UP001140949"/>
    </source>
</evidence>
<keyword evidence="10 15" id="KW-0833">Ubl conjugation pathway</keyword>
<evidence type="ECO:0000256" key="9">
    <source>
        <dbReference type="ARBA" id="ARBA00022771"/>
    </source>
</evidence>
<dbReference type="EMBL" id="JANAVB010035817">
    <property type="protein sequence ID" value="KAJ6804848.1"/>
    <property type="molecule type" value="Genomic_DNA"/>
</dbReference>
<organism evidence="18 19">
    <name type="scientific">Iris pallida</name>
    <name type="common">Sweet iris</name>
    <dbReference type="NCBI Taxonomy" id="29817"/>
    <lineage>
        <taxon>Eukaryota</taxon>
        <taxon>Viridiplantae</taxon>
        <taxon>Streptophyta</taxon>
        <taxon>Embryophyta</taxon>
        <taxon>Tracheophyta</taxon>
        <taxon>Spermatophyta</taxon>
        <taxon>Magnoliopsida</taxon>
        <taxon>Liliopsida</taxon>
        <taxon>Asparagales</taxon>
        <taxon>Iridaceae</taxon>
        <taxon>Iridoideae</taxon>
        <taxon>Irideae</taxon>
        <taxon>Iris</taxon>
    </lineage>
</organism>
<comment type="caution">
    <text evidence="18">The sequence shown here is derived from an EMBL/GenBank/DDBJ whole genome shotgun (WGS) entry which is preliminary data.</text>
</comment>
<feature type="compositionally biased region" description="Polar residues" evidence="16">
    <location>
        <begin position="298"/>
        <end position="311"/>
    </location>
</feature>
<evidence type="ECO:0000256" key="15">
    <source>
        <dbReference type="RuleBase" id="RU368018"/>
    </source>
</evidence>
<dbReference type="Gene3D" id="1.10.10.10">
    <property type="entry name" value="Winged helix-like DNA-binding domain superfamily/Winged helix DNA-binding domain"/>
    <property type="match status" value="1"/>
</dbReference>
<keyword evidence="11 15" id="KW-0862">Zinc</keyword>
<dbReference type="Pfam" id="PF08746">
    <property type="entry name" value="zf-RING-like"/>
    <property type="match status" value="1"/>
</dbReference>
<dbReference type="CDD" id="cd16493">
    <property type="entry name" value="RING-CH-C4HC3_NSE1"/>
    <property type="match status" value="1"/>
</dbReference>
<dbReference type="Proteomes" id="UP001140949">
    <property type="component" value="Unassembled WGS sequence"/>
</dbReference>
<dbReference type="Gene3D" id="3.30.40.10">
    <property type="entry name" value="Zinc/RING finger domain, C3HC4 (zinc finger)"/>
    <property type="match status" value="1"/>
</dbReference>
<keyword evidence="6 15" id="KW-0808">Transferase</keyword>
<keyword evidence="13 15" id="KW-0234">DNA repair</keyword>
<keyword evidence="12 15" id="KW-0233">DNA recombination</keyword>
<dbReference type="PANTHER" id="PTHR20973:SF0">
    <property type="entry name" value="NON-STRUCTURAL MAINTENANCE OF CHROMOSOMES ELEMENT 1 HOMOLOG"/>
    <property type="match status" value="1"/>
</dbReference>
<evidence type="ECO:0000256" key="7">
    <source>
        <dbReference type="ARBA" id="ARBA00022723"/>
    </source>
</evidence>
<reference evidence="18" key="1">
    <citation type="journal article" date="2023" name="GigaByte">
        <title>Genome assembly of the bearded iris, Iris pallida Lam.</title>
        <authorList>
            <person name="Bruccoleri R.E."/>
            <person name="Oakeley E.J."/>
            <person name="Faust A.M.E."/>
            <person name="Altorfer M."/>
            <person name="Dessus-Babus S."/>
            <person name="Burckhardt D."/>
            <person name="Oertli M."/>
            <person name="Naumann U."/>
            <person name="Petersen F."/>
            <person name="Wong J."/>
        </authorList>
    </citation>
    <scope>NUCLEOTIDE SEQUENCE</scope>
    <source>
        <strain evidence="18">GSM-AAB239-AS_SAM_17_03QT</strain>
    </source>
</reference>
<evidence type="ECO:0000256" key="12">
    <source>
        <dbReference type="ARBA" id="ARBA00023172"/>
    </source>
</evidence>
<dbReference type="PANTHER" id="PTHR20973">
    <property type="entry name" value="NON-SMC ELEMENT 1-RELATED"/>
    <property type="match status" value="1"/>
</dbReference>
<evidence type="ECO:0000256" key="6">
    <source>
        <dbReference type="ARBA" id="ARBA00022679"/>
    </source>
</evidence>
<keyword evidence="9 15" id="KW-0863">Zinc-finger</keyword>
<comment type="subunit">
    <text evidence="15">Component of the Smc5-Smc6 complex.</text>
</comment>
<dbReference type="InterPro" id="IPR014857">
    <property type="entry name" value="Nse1_RING_C4HC3-type"/>
</dbReference>
<evidence type="ECO:0000256" key="13">
    <source>
        <dbReference type="ARBA" id="ARBA00023204"/>
    </source>
</evidence>
<dbReference type="GO" id="GO:0000724">
    <property type="term" value="P:double-strand break repair via homologous recombination"/>
    <property type="evidence" value="ECO:0007669"/>
    <property type="project" value="TreeGrafter"/>
</dbReference>
<keyword evidence="19" id="KW-1185">Reference proteome</keyword>
<feature type="compositionally biased region" description="Acidic residues" evidence="16">
    <location>
        <begin position="278"/>
        <end position="294"/>
    </location>
</feature>
<comment type="catalytic activity">
    <reaction evidence="1 15">
        <text>S-ubiquitinyl-[E2 ubiquitin-conjugating enzyme]-L-cysteine + [acceptor protein]-L-lysine = [E2 ubiquitin-conjugating enzyme]-L-cysteine + N(6)-ubiquitinyl-[acceptor protein]-L-lysine.</text>
        <dbReference type="EC" id="2.3.2.27"/>
    </reaction>
</comment>
<keyword evidence="8 15" id="KW-0227">DNA damage</keyword>
<name>A0AAX6ELQ8_IRIPA</name>
<reference evidence="18" key="2">
    <citation type="submission" date="2023-04" db="EMBL/GenBank/DDBJ databases">
        <authorList>
            <person name="Bruccoleri R.E."/>
            <person name="Oakeley E.J."/>
            <person name="Faust A.-M."/>
            <person name="Dessus-Babus S."/>
            <person name="Altorfer M."/>
            <person name="Burckhardt D."/>
            <person name="Oertli M."/>
            <person name="Naumann U."/>
            <person name="Petersen F."/>
            <person name="Wong J."/>
        </authorList>
    </citation>
    <scope>NUCLEOTIDE SEQUENCE</scope>
    <source>
        <strain evidence="18">GSM-AAB239-AS_SAM_17_03QT</strain>
        <tissue evidence="18">Leaf</tissue>
    </source>
</reference>